<organism evidence="2 3">
    <name type="scientific">Streptomyces liangshanensis</name>
    <dbReference type="NCBI Taxonomy" id="2717324"/>
    <lineage>
        <taxon>Bacteria</taxon>
        <taxon>Bacillati</taxon>
        <taxon>Actinomycetota</taxon>
        <taxon>Actinomycetes</taxon>
        <taxon>Kitasatosporales</taxon>
        <taxon>Streptomycetaceae</taxon>
        <taxon>Streptomyces</taxon>
    </lineage>
</organism>
<dbReference type="EMBL" id="CP050177">
    <property type="protein sequence ID" value="QIQ04277.1"/>
    <property type="molecule type" value="Genomic_DNA"/>
</dbReference>
<gene>
    <name evidence="2" type="ORF">HA039_19960</name>
</gene>
<accession>A0A6G9H2C1</accession>
<dbReference type="RefSeq" id="WP_167031796.1">
    <property type="nucleotide sequence ID" value="NZ_CP050177.1"/>
</dbReference>
<dbReference type="Proteomes" id="UP000501179">
    <property type="component" value="Chromosome"/>
</dbReference>
<sequence>MTAENNEEIVTMDNHAPAPPVGDGPKPLDNHAPVAPTKGTGTATTQGDNHAPVPPKG</sequence>
<name>A0A6G9H2C1_9ACTN</name>
<proteinExistence type="predicted"/>
<feature type="compositionally biased region" description="Polar residues" evidence="1">
    <location>
        <begin position="39"/>
        <end position="48"/>
    </location>
</feature>
<reference evidence="2 3" key="1">
    <citation type="submission" date="2020-03" db="EMBL/GenBank/DDBJ databases">
        <title>A novel species.</title>
        <authorList>
            <person name="Gao J."/>
        </authorList>
    </citation>
    <scope>NUCLEOTIDE SEQUENCE [LARGE SCALE GENOMIC DNA]</scope>
    <source>
        <strain evidence="2 3">QMT-12</strain>
    </source>
</reference>
<keyword evidence="3" id="KW-1185">Reference proteome</keyword>
<evidence type="ECO:0008006" key="4">
    <source>
        <dbReference type="Google" id="ProtNLM"/>
    </source>
</evidence>
<feature type="region of interest" description="Disordered" evidence="1">
    <location>
        <begin position="1"/>
        <end position="57"/>
    </location>
</feature>
<dbReference type="AlphaFoldDB" id="A0A6G9H2C1"/>
<evidence type="ECO:0000313" key="3">
    <source>
        <dbReference type="Proteomes" id="UP000501179"/>
    </source>
</evidence>
<protein>
    <recommendedName>
        <fullName evidence="4">Sigma-like protein</fullName>
    </recommendedName>
</protein>
<evidence type="ECO:0000313" key="2">
    <source>
        <dbReference type="EMBL" id="QIQ04277.1"/>
    </source>
</evidence>
<evidence type="ECO:0000256" key="1">
    <source>
        <dbReference type="SAM" id="MobiDB-lite"/>
    </source>
</evidence>
<dbReference type="KEGG" id="slia:HA039_19960"/>